<dbReference type="AlphaFoldDB" id="A0AAV7XUP9"/>
<sequence length="122" mass="13558">MYPDAPYGLSMEKIDRSLSAVAHCRVLSSRFRIVSSHQFGMTKQTTRCLECPAYLLGPERRSTPVQCLASGRPILSSQDADLQPWTTSLRVSGAFRGLARRIRELREDLLDSTSGRRVTAGS</sequence>
<dbReference type="Proteomes" id="UP001075354">
    <property type="component" value="Chromosome 3"/>
</dbReference>
<gene>
    <name evidence="1" type="ORF">ONE63_006536</name>
</gene>
<protein>
    <submittedName>
        <fullName evidence="1">Uncharacterized protein</fullName>
    </submittedName>
</protein>
<name>A0AAV7XUP9_9NEOP</name>
<accession>A0AAV7XUP9</accession>
<organism evidence="1 2">
    <name type="scientific">Megalurothrips usitatus</name>
    <name type="common">bean blossom thrips</name>
    <dbReference type="NCBI Taxonomy" id="439358"/>
    <lineage>
        <taxon>Eukaryota</taxon>
        <taxon>Metazoa</taxon>
        <taxon>Ecdysozoa</taxon>
        <taxon>Arthropoda</taxon>
        <taxon>Hexapoda</taxon>
        <taxon>Insecta</taxon>
        <taxon>Pterygota</taxon>
        <taxon>Neoptera</taxon>
        <taxon>Paraneoptera</taxon>
        <taxon>Thysanoptera</taxon>
        <taxon>Terebrantia</taxon>
        <taxon>Thripoidea</taxon>
        <taxon>Thripidae</taxon>
        <taxon>Megalurothrips</taxon>
    </lineage>
</organism>
<keyword evidence="2" id="KW-1185">Reference proteome</keyword>
<dbReference type="EMBL" id="JAPTSV010000003">
    <property type="protein sequence ID" value="KAJ1529790.1"/>
    <property type="molecule type" value="Genomic_DNA"/>
</dbReference>
<evidence type="ECO:0000313" key="1">
    <source>
        <dbReference type="EMBL" id="KAJ1529790.1"/>
    </source>
</evidence>
<reference evidence="1" key="1">
    <citation type="submission" date="2022-12" db="EMBL/GenBank/DDBJ databases">
        <title>Chromosome-level genome assembly of the bean flower thrips Megalurothrips usitatus.</title>
        <authorList>
            <person name="Ma L."/>
            <person name="Liu Q."/>
            <person name="Li H."/>
            <person name="Cai W."/>
        </authorList>
    </citation>
    <scope>NUCLEOTIDE SEQUENCE</scope>
    <source>
        <strain evidence="1">Cailab_2022a</strain>
    </source>
</reference>
<comment type="caution">
    <text evidence="1">The sequence shown here is derived from an EMBL/GenBank/DDBJ whole genome shotgun (WGS) entry which is preliminary data.</text>
</comment>
<proteinExistence type="predicted"/>
<evidence type="ECO:0000313" key="2">
    <source>
        <dbReference type="Proteomes" id="UP001075354"/>
    </source>
</evidence>